<dbReference type="RefSeq" id="WP_203932233.1">
    <property type="nucleotide sequence ID" value="NZ_BOPH01000099.1"/>
</dbReference>
<dbReference type="Proteomes" id="UP000635606">
    <property type="component" value="Unassembled WGS sequence"/>
</dbReference>
<dbReference type="EMBL" id="BOPH01000099">
    <property type="protein sequence ID" value="GIJ72377.1"/>
    <property type="molecule type" value="Genomic_DNA"/>
</dbReference>
<dbReference type="AlphaFoldDB" id="A0A8J3ZYE4"/>
<comment type="caution">
    <text evidence="2">The sequence shown here is derived from an EMBL/GenBank/DDBJ whole genome shotgun (WGS) entry which is preliminary data.</text>
</comment>
<dbReference type="PANTHER" id="PTHR33164">
    <property type="entry name" value="TRANSCRIPTIONAL REGULATOR, MARR FAMILY"/>
    <property type="match status" value="1"/>
</dbReference>
<feature type="domain" description="HTH marR-type" evidence="1">
    <location>
        <begin position="19"/>
        <end position="150"/>
    </location>
</feature>
<protein>
    <submittedName>
        <fullName evidence="2">Putative HTH-type transcriptional regulator</fullName>
    </submittedName>
</protein>
<proteinExistence type="predicted"/>
<keyword evidence="3" id="KW-1185">Reference proteome</keyword>
<dbReference type="SUPFAM" id="SSF46785">
    <property type="entry name" value="Winged helix' DNA-binding domain"/>
    <property type="match status" value="1"/>
</dbReference>
<organism evidence="2 3">
    <name type="scientific">Virgisporangium ochraceum</name>
    <dbReference type="NCBI Taxonomy" id="65505"/>
    <lineage>
        <taxon>Bacteria</taxon>
        <taxon>Bacillati</taxon>
        <taxon>Actinomycetota</taxon>
        <taxon>Actinomycetes</taxon>
        <taxon>Micromonosporales</taxon>
        <taxon>Micromonosporaceae</taxon>
        <taxon>Virgisporangium</taxon>
    </lineage>
</organism>
<sequence>MDTTAGDATDAEWPFPEPDDVVGWTIVRTGHAVGRAFTRELAAVGLKPHIFGVLAQARHSPGLSSAELARHVLVTPQSMGEILRRMAADGLVEYTPPKRGQRMRVHLTDAGSDLLDRAFQVVGAMNAPTYLGLSPEESRHLNTLLHKVLTATG</sequence>
<dbReference type="InterPro" id="IPR036388">
    <property type="entry name" value="WH-like_DNA-bd_sf"/>
</dbReference>
<dbReference type="PANTHER" id="PTHR33164:SF43">
    <property type="entry name" value="HTH-TYPE TRANSCRIPTIONAL REPRESSOR YETL"/>
    <property type="match status" value="1"/>
</dbReference>
<name>A0A8J3ZYE4_9ACTN</name>
<evidence type="ECO:0000313" key="3">
    <source>
        <dbReference type="Proteomes" id="UP000635606"/>
    </source>
</evidence>
<evidence type="ECO:0000313" key="2">
    <source>
        <dbReference type="EMBL" id="GIJ72377.1"/>
    </source>
</evidence>
<dbReference type="Gene3D" id="1.10.10.10">
    <property type="entry name" value="Winged helix-like DNA-binding domain superfamily/Winged helix DNA-binding domain"/>
    <property type="match status" value="1"/>
</dbReference>
<dbReference type="GO" id="GO:0006950">
    <property type="term" value="P:response to stress"/>
    <property type="evidence" value="ECO:0007669"/>
    <property type="project" value="TreeGrafter"/>
</dbReference>
<dbReference type="InterPro" id="IPR036390">
    <property type="entry name" value="WH_DNA-bd_sf"/>
</dbReference>
<dbReference type="GO" id="GO:0003700">
    <property type="term" value="F:DNA-binding transcription factor activity"/>
    <property type="evidence" value="ECO:0007669"/>
    <property type="project" value="InterPro"/>
</dbReference>
<reference evidence="2" key="1">
    <citation type="submission" date="2021-01" db="EMBL/GenBank/DDBJ databases">
        <title>Whole genome shotgun sequence of Virgisporangium ochraceum NBRC 16418.</title>
        <authorList>
            <person name="Komaki H."/>
            <person name="Tamura T."/>
        </authorList>
    </citation>
    <scope>NUCLEOTIDE SEQUENCE</scope>
    <source>
        <strain evidence="2">NBRC 16418</strain>
    </source>
</reference>
<dbReference type="InterPro" id="IPR000835">
    <property type="entry name" value="HTH_MarR-typ"/>
</dbReference>
<evidence type="ECO:0000259" key="1">
    <source>
        <dbReference type="PROSITE" id="PS50995"/>
    </source>
</evidence>
<gene>
    <name evidence="2" type="ORF">Voc01_072940</name>
</gene>
<dbReference type="InterPro" id="IPR039422">
    <property type="entry name" value="MarR/SlyA-like"/>
</dbReference>
<dbReference type="PROSITE" id="PS50995">
    <property type="entry name" value="HTH_MARR_2"/>
    <property type="match status" value="1"/>
</dbReference>
<dbReference type="SMART" id="SM00347">
    <property type="entry name" value="HTH_MARR"/>
    <property type="match status" value="1"/>
</dbReference>
<accession>A0A8J3ZYE4</accession>
<dbReference type="Pfam" id="PF12802">
    <property type="entry name" value="MarR_2"/>
    <property type="match status" value="1"/>
</dbReference>